<protein>
    <submittedName>
        <fullName evidence="1">Uncharacterized protein</fullName>
    </submittedName>
</protein>
<dbReference type="AlphaFoldDB" id="A0A4Z2GFM4"/>
<evidence type="ECO:0000313" key="2">
    <source>
        <dbReference type="Proteomes" id="UP000314294"/>
    </source>
</evidence>
<accession>A0A4Z2GFM4</accession>
<reference evidence="1 2" key="1">
    <citation type="submission" date="2019-03" db="EMBL/GenBank/DDBJ databases">
        <title>First draft genome of Liparis tanakae, snailfish: a comprehensive survey of snailfish specific genes.</title>
        <authorList>
            <person name="Kim W."/>
            <person name="Song I."/>
            <person name="Jeong J.-H."/>
            <person name="Kim D."/>
            <person name="Kim S."/>
            <person name="Ryu S."/>
            <person name="Song J.Y."/>
            <person name="Lee S.K."/>
        </authorList>
    </citation>
    <scope>NUCLEOTIDE SEQUENCE [LARGE SCALE GENOMIC DNA]</scope>
    <source>
        <tissue evidence="1">Muscle</tissue>
    </source>
</reference>
<dbReference type="EMBL" id="SRLO01000561">
    <property type="protein sequence ID" value="TNN52041.1"/>
    <property type="molecule type" value="Genomic_DNA"/>
</dbReference>
<gene>
    <name evidence="1" type="ORF">EYF80_037756</name>
</gene>
<organism evidence="1 2">
    <name type="scientific">Liparis tanakae</name>
    <name type="common">Tanaka's snailfish</name>
    <dbReference type="NCBI Taxonomy" id="230148"/>
    <lineage>
        <taxon>Eukaryota</taxon>
        <taxon>Metazoa</taxon>
        <taxon>Chordata</taxon>
        <taxon>Craniata</taxon>
        <taxon>Vertebrata</taxon>
        <taxon>Euteleostomi</taxon>
        <taxon>Actinopterygii</taxon>
        <taxon>Neopterygii</taxon>
        <taxon>Teleostei</taxon>
        <taxon>Neoteleostei</taxon>
        <taxon>Acanthomorphata</taxon>
        <taxon>Eupercaria</taxon>
        <taxon>Perciformes</taxon>
        <taxon>Cottioidei</taxon>
        <taxon>Cottales</taxon>
        <taxon>Liparidae</taxon>
        <taxon>Liparis</taxon>
    </lineage>
</organism>
<evidence type="ECO:0000313" key="1">
    <source>
        <dbReference type="EMBL" id="TNN52041.1"/>
    </source>
</evidence>
<dbReference type="Proteomes" id="UP000314294">
    <property type="component" value="Unassembled WGS sequence"/>
</dbReference>
<keyword evidence="2" id="KW-1185">Reference proteome</keyword>
<sequence length="277" mass="30406">MAMKSTTFMKESAKCSLLGAEARRSRYSAVNHDMQAVSIATRIGCSTSFPSGSATWSSGMVPTHITTAETRTEKKDAMAMTRADREEPGFSISLHMNLWQRWVAFTALVQHRLVDFPELHLLDETDGANAGFDVDFTEVVDVDDALEGIGISVEVKLFPARVEVVAKRGDDFMVLSGAVQQLRQPALRVAGQNIPEEHHSDSADVDEQGSELLLQPLGALLVRAQHESLIAHRSKLYSRTSLTAAPHDSRQAKGNTPERLEVRFQGRRDGRPTPAAV</sequence>
<name>A0A4Z2GFM4_9TELE</name>
<proteinExistence type="predicted"/>
<comment type="caution">
    <text evidence="1">The sequence shown here is derived from an EMBL/GenBank/DDBJ whole genome shotgun (WGS) entry which is preliminary data.</text>
</comment>